<dbReference type="Proteomes" id="UP001501746">
    <property type="component" value="Unassembled WGS sequence"/>
</dbReference>
<proteinExistence type="predicted"/>
<organism evidence="1 2">
    <name type="scientific">Agromyces salentinus</name>
    <dbReference type="NCBI Taxonomy" id="269421"/>
    <lineage>
        <taxon>Bacteria</taxon>
        <taxon>Bacillati</taxon>
        <taxon>Actinomycetota</taxon>
        <taxon>Actinomycetes</taxon>
        <taxon>Micrococcales</taxon>
        <taxon>Microbacteriaceae</taxon>
        <taxon>Agromyces</taxon>
    </lineage>
</organism>
<gene>
    <name evidence="1" type="ORF">GCM10009750_12910</name>
</gene>
<dbReference type="EMBL" id="BAAANK010000003">
    <property type="protein sequence ID" value="GAA1830475.1"/>
    <property type="molecule type" value="Genomic_DNA"/>
</dbReference>
<reference evidence="2" key="1">
    <citation type="journal article" date="2019" name="Int. J. Syst. Evol. Microbiol.">
        <title>The Global Catalogue of Microorganisms (GCM) 10K type strain sequencing project: providing services to taxonomists for standard genome sequencing and annotation.</title>
        <authorList>
            <consortium name="The Broad Institute Genomics Platform"/>
            <consortium name="The Broad Institute Genome Sequencing Center for Infectious Disease"/>
            <person name="Wu L."/>
            <person name="Ma J."/>
        </authorList>
    </citation>
    <scope>NUCLEOTIDE SEQUENCE [LARGE SCALE GENOMIC DNA]</scope>
    <source>
        <strain evidence="2">JCM 14323</strain>
    </source>
</reference>
<accession>A0ABP4YWZ8</accession>
<keyword evidence="2" id="KW-1185">Reference proteome</keyword>
<protein>
    <submittedName>
        <fullName evidence="1">Uncharacterized protein</fullName>
    </submittedName>
</protein>
<comment type="caution">
    <text evidence="1">The sequence shown here is derived from an EMBL/GenBank/DDBJ whole genome shotgun (WGS) entry which is preliminary data.</text>
</comment>
<evidence type="ECO:0000313" key="2">
    <source>
        <dbReference type="Proteomes" id="UP001501746"/>
    </source>
</evidence>
<evidence type="ECO:0000313" key="1">
    <source>
        <dbReference type="EMBL" id="GAA1830475.1"/>
    </source>
</evidence>
<sequence>MTAPKYDSTNGIAATIMTPSHWRKSGKEEVKSWSASIMTGPLVGSGCSGPERERLVMDQASATASPPGSAVVSGIRVGFRTPEHDKCHWPRL</sequence>
<name>A0ABP4YWZ8_9MICO</name>